<dbReference type="Proteomes" id="UP000295270">
    <property type="component" value="Unassembled WGS sequence"/>
</dbReference>
<reference evidence="1 2" key="1">
    <citation type="journal article" date="2015" name="Stand. Genomic Sci.">
        <title>Genomic Encyclopedia of Bacterial and Archaeal Type Strains, Phase III: the genomes of soil and plant-associated and newly described type strains.</title>
        <authorList>
            <person name="Whitman W.B."/>
            <person name="Woyke T."/>
            <person name="Klenk H.P."/>
            <person name="Zhou Y."/>
            <person name="Lilburn T.G."/>
            <person name="Beck B.J."/>
            <person name="De Vos P."/>
            <person name="Vandamme P."/>
            <person name="Eisen J.A."/>
            <person name="Garrity G."/>
            <person name="Hugenholtz P."/>
            <person name="Kyrpides N.C."/>
        </authorList>
    </citation>
    <scope>NUCLEOTIDE SEQUENCE [LARGE SCALE GENOMIC DNA]</scope>
    <source>
        <strain evidence="1 2">P5626</strain>
    </source>
</reference>
<sequence>MEKIKIPNSNDKTLYVYLKKRNRFLLSVEISKNKYNYPYFKQITKLKFSYITYMVKS</sequence>
<keyword evidence="2" id="KW-1185">Reference proteome</keyword>
<comment type="caution">
    <text evidence="1">The sequence shown here is derived from an EMBL/GenBank/DDBJ whole genome shotgun (WGS) entry which is preliminary data.</text>
</comment>
<accession>A0ABY2B469</accession>
<evidence type="ECO:0000313" key="1">
    <source>
        <dbReference type="EMBL" id="TCN60637.1"/>
    </source>
</evidence>
<name>A0ABY2B469_9FLAO</name>
<protein>
    <submittedName>
        <fullName evidence="1">Uncharacterized protein</fullName>
    </submittedName>
</protein>
<gene>
    <name evidence="1" type="ORF">EV142_101209</name>
</gene>
<evidence type="ECO:0000313" key="2">
    <source>
        <dbReference type="Proteomes" id="UP000295270"/>
    </source>
</evidence>
<dbReference type="EMBL" id="SLWA01000001">
    <property type="protein sequence ID" value="TCN60637.1"/>
    <property type="molecule type" value="Genomic_DNA"/>
</dbReference>
<proteinExistence type="predicted"/>
<organism evidence="1 2">
    <name type="scientific">Flavobacterium circumlabens</name>
    <dbReference type="NCBI Taxonomy" id="2133765"/>
    <lineage>
        <taxon>Bacteria</taxon>
        <taxon>Pseudomonadati</taxon>
        <taxon>Bacteroidota</taxon>
        <taxon>Flavobacteriia</taxon>
        <taxon>Flavobacteriales</taxon>
        <taxon>Flavobacteriaceae</taxon>
        <taxon>Flavobacterium</taxon>
    </lineage>
</organism>